<feature type="compositionally biased region" description="Acidic residues" evidence="1">
    <location>
        <begin position="651"/>
        <end position="666"/>
    </location>
</feature>
<evidence type="ECO:0000256" key="1">
    <source>
        <dbReference type="SAM" id="MobiDB-lite"/>
    </source>
</evidence>
<gene>
    <name evidence="2" type="primary">CaJ7.0324</name>
    <name evidence="2" type="ORF">CaO19.5177</name>
</gene>
<evidence type="ECO:0000313" key="2">
    <source>
        <dbReference type="EMBL" id="BAE44791.1"/>
    </source>
</evidence>
<dbReference type="InterPro" id="IPR032675">
    <property type="entry name" value="LRR_dom_sf"/>
</dbReference>
<dbReference type="EMBL" id="AP006852">
    <property type="protein sequence ID" value="BAE44791.1"/>
    <property type="molecule type" value="Genomic_DNA"/>
</dbReference>
<name>G1UAJ4_CANAX</name>
<proteinExistence type="predicted"/>
<dbReference type="PhylomeDB" id="G1UAJ4"/>
<dbReference type="Gene3D" id="3.80.10.10">
    <property type="entry name" value="Ribonuclease Inhibitor"/>
    <property type="match status" value="2"/>
</dbReference>
<organism evidence="2">
    <name type="scientific">Candida albicans</name>
    <name type="common">Yeast</name>
    <dbReference type="NCBI Taxonomy" id="5476"/>
    <lineage>
        <taxon>Eukaryota</taxon>
        <taxon>Fungi</taxon>
        <taxon>Dikarya</taxon>
        <taxon>Ascomycota</taxon>
        <taxon>Saccharomycotina</taxon>
        <taxon>Pichiomycetes</taxon>
        <taxon>Debaryomycetaceae</taxon>
        <taxon>Candida/Lodderomyces clade</taxon>
        <taxon>Candida</taxon>
    </lineage>
</organism>
<dbReference type="SUPFAM" id="SSF52058">
    <property type="entry name" value="L domain-like"/>
    <property type="match status" value="1"/>
</dbReference>
<dbReference type="AlphaFoldDB" id="G1UAJ4"/>
<accession>G1UAJ4</accession>
<dbReference type="VEuPathDB" id="FungiDB:CAWG_05627"/>
<sequence length="676" mass="77462">MTIINIDPDFFYEIAKLPSEVIALILGLLPKCMLPKLLYFPPIKEIVVSTIFTDVNIIEETKRHKGSDGPEAGYSECHCDRFDIRLDNLIKGVNKCNIYPRSIHIHQIGGFQNEPDTFLELLKNASCIEGKFSQTWGSDPEISLDLFVNSNVKFDHLELFDFPNPVTLPHIAASITLYNTELNNYAIPGIKKLIFDVESDDDRNQTYTFSSDLEELYVTTDNSIEVTLPPNLRKLRLYKTRGPVDLVSEELVNLEYLSLMLPNIQSFSETGINAPNLKKLILECGNLSNFDGLKQFQHLKDLEFRHLRFPITLFDDGSLPELESFACWGCSIYNTGDVNNSLSIFPPNLMVLQLEICSFENTEFSNWVLPNKLEALRVYDSPFKNGYLGENLKHVFVRAPTLTFANRFRIFPRVEKFIMQPEYLTFESSDFMYHLPNNLIQLHLIPYEQGKMSPLTKMVKWPRILCDIAFENFNIDHSTLELLNLKESNLEIINICGGDVKKLNADLFPVSVKDLSLRKMGIQKLSDSFENLENLRRLSLEGNQLRKVDPVKLPVSSLQMLNLNECNLRLISPFLVSMLEQKNRNPKLKIIAWRNTNVSVTDIRTALKSIKGLFLDLNDFDKTLTEISKRSSRLVCKGGFFDPRFKKTETDDLYDGSESSSDEEDVGGNAKRRREM</sequence>
<protein>
    <submittedName>
        <fullName evidence="2">Uncharacterized protein CaJ7.0324</fullName>
    </submittedName>
</protein>
<feature type="region of interest" description="Disordered" evidence="1">
    <location>
        <begin position="645"/>
        <end position="676"/>
    </location>
</feature>
<reference evidence="2" key="1">
    <citation type="journal article" date="2005" name="Genetics">
        <title>Sequence finishing and gene mapping for Candida albicans chromosome 7 and syntenic analysis against the Saccharomyces cerevisiae genome.</title>
        <authorList>
            <person name="Chibana H."/>
            <person name="Oka N."/>
            <person name="Nakayama H."/>
            <person name="Aoyama T."/>
            <person name="Magee B.B."/>
            <person name="Magee P.T."/>
            <person name="Mikami Y."/>
        </authorList>
    </citation>
    <scope>NUCLEOTIDE SEQUENCE</scope>
</reference>
<dbReference type="VEuPathDB" id="FungiDB:CAWG_04199"/>
<dbReference type="VEuPathDB" id="FungiDB:C7_02850W_A"/>